<dbReference type="Gene3D" id="3.40.50.720">
    <property type="entry name" value="NAD(P)-binding Rossmann-like Domain"/>
    <property type="match status" value="1"/>
</dbReference>
<dbReference type="InParanoid" id="B8MFG0"/>
<dbReference type="GO" id="GO:0000166">
    <property type="term" value="F:nucleotide binding"/>
    <property type="evidence" value="ECO:0007669"/>
    <property type="project" value="InterPro"/>
</dbReference>
<dbReference type="Gene3D" id="3.30.360.10">
    <property type="entry name" value="Dihydrodipicolinate Reductase, domain 2"/>
    <property type="match status" value="1"/>
</dbReference>
<dbReference type="InterPro" id="IPR000683">
    <property type="entry name" value="Gfo/Idh/MocA-like_OxRdtase_N"/>
</dbReference>
<evidence type="ECO:0000313" key="4">
    <source>
        <dbReference type="Proteomes" id="UP000001745"/>
    </source>
</evidence>
<feature type="domain" description="Gal80p-like C-terminal" evidence="2">
    <location>
        <begin position="144"/>
        <end position="292"/>
    </location>
</feature>
<dbReference type="AlphaFoldDB" id="B8MFG0"/>
<dbReference type="FunCoup" id="B8MFG0">
    <property type="interactions" value="367"/>
</dbReference>
<dbReference type="GeneID" id="8109025"/>
<sequence>MAPIRVGFIGLSSKKQDAYLGPGSWGALAHLPYLLSSPDYNIVALANSSEEAARKAIKAYNLPVTTKAYGSGEEIAKDPDVDLIVISVVVMKHYELVKPALLAKKQVFVEWPLGATLDESKELAALAKENGVRTIVGAQARADPLVAKVKEILGSGQIGGVRSSSVLGCFSSIYAMDVWFEGAEYYLDMKSGGNSFMITFGHFFDSFTDVLGEFVEPQATLKTFKNKIPIVGADGQIKLSEHPKNTPDHILVQGVLKQSGAVASICYRSGKSTVDGVAIRWLITGTKGEIEVTVPEVYWQMSDPGRKLRLRIGTDEAIDVPFANYEDKTGLERLSINVGGLYDAFLRDDQSRYATFGSALETHELLDKILKNSGSNT</sequence>
<dbReference type="InterPro" id="IPR036291">
    <property type="entry name" value="NAD(P)-bd_dom_sf"/>
</dbReference>
<dbReference type="PANTHER" id="PTHR43708">
    <property type="entry name" value="CONSERVED EXPRESSED OXIDOREDUCTASE (EUROFUNG)"/>
    <property type="match status" value="1"/>
</dbReference>
<keyword evidence="4" id="KW-1185">Reference proteome</keyword>
<dbReference type="EMBL" id="EQ962656">
    <property type="protein sequence ID" value="EED16694.1"/>
    <property type="molecule type" value="Genomic_DNA"/>
</dbReference>
<dbReference type="STRING" id="441959.B8MFG0"/>
<dbReference type="InterPro" id="IPR055080">
    <property type="entry name" value="Gal80p-like_C"/>
</dbReference>
<feature type="domain" description="Gfo/Idh/MocA-like oxidoreductase N-terminal" evidence="1">
    <location>
        <begin position="21"/>
        <end position="137"/>
    </location>
</feature>
<organism evidence="3 4">
    <name type="scientific">Talaromyces stipitatus (strain ATCC 10500 / CBS 375.48 / QM 6759 / NRRL 1006)</name>
    <name type="common">Penicillium stipitatum</name>
    <dbReference type="NCBI Taxonomy" id="441959"/>
    <lineage>
        <taxon>Eukaryota</taxon>
        <taxon>Fungi</taxon>
        <taxon>Dikarya</taxon>
        <taxon>Ascomycota</taxon>
        <taxon>Pezizomycotina</taxon>
        <taxon>Eurotiomycetes</taxon>
        <taxon>Eurotiomycetidae</taxon>
        <taxon>Eurotiales</taxon>
        <taxon>Trichocomaceae</taxon>
        <taxon>Talaromyces</taxon>
        <taxon>Talaromyces sect. Talaromyces</taxon>
    </lineage>
</organism>
<dbReference type="Proteomes" id="UP000001745">
    <property type="component" value="Unassembled WGS sequence"/>
</dbReference>
<proteinExistence type="predicted"/>
<evidence type="ECO:0000313" key="3">
    <source>
        <dbReference type="EMBL" id="EED16694.1"/>
    </source>
</evidence>
<dbReference type="HOGENOM" id="CLU_023194_25_2_1"/>
<dbReference type="SUPFAM" id="SSF51735">
    <property type="entry name" value="NAD(P)-binding Rossmann-fold domains"/>
    <property type="match status" value="1"/>
</dbReference>
<dbReference type="InterPro" id="IPR051317">
    <property type="entry name" value="Gfo/Idh/MocA_oxidoreduct"/>
</dbReference>
<evidence type="ECO:0000259" key="2">
    <source>
        <dbReference type="Pfam" id="PF22685"/>
    </source>
</evidence>
<dbReference type="RefSeq" id="XP_002483928.1">
    <property type="nucleotide sequence ID" value="XM_002483883.1"/>
</dbReference>
<dbReference type="Pfam" id="PF01408">
    <property type="entry name" value="GFO_IDH_MocA"/>
    <property type="match status" value="1"/>
</dbReference>
<dbReference type="eggNOG" id="KOG2741">
    <property type="taxonomic scope" value="Eukaryota"/>
</dbReference>
<dbReference type="OMA" id="HHFENAM"/>
<name>B8MFG0_TALSN</name>
<dbReference type="PANTHER" id="PTHR43708:SF1">
    <property type="entry name" value="GALACTOSE_LACTOSE METABOLISM REGULATORY PROTEIN GAL80"/>
    <property type="match status" value="1"/>
</dbReference>
<protein>
    <submittedName>
        <fullName evidence="3">Oxidoreductase, putative</fullName>
    </submittedName>
</protein>
<evidence type="ECO:0000259" key="1">
    <source>
        <dbReference type="Pfam" id="PF01408"/>
    </source>
</evidence>
<dbReference type="PhylomeDB" id="B8MFG0"/>
<dbReference type="Pfam" id="PF22685">
    <property type="entry name" value="Gal80p_C-like"/>
    <property type="match status" value="1"/>
</dbReference>
<reference evidence="4" key="1">
    <citation type="journal article" date="2015" name="Genome Announc.">
        <title>Genome sequence of the AIDS-associated pathogen Penicillium marneffei (ATCC18224) and its near taxonomic relative Talaromyces stipitatus (ATCC10500).</title>
        <authorList>
            <person name="Nierman W.C."/>
            <person name="Fedorova-Abrams N.D."/>
            <person name="Andrianopoulos A."/>
        </authorList>
    </citation>
    <scope>NUCLEOTIDE SEQUENCE [LARGE SCALE GENOMIC DNA]</scope>
    <source>
        <strain evidence="4">ATCC 10500 / CBS 375.48 / QM 6759 / NRRL 1006</strain>
    </source>
</reference>
<dbReference type="SUPFAM" id="SSF55347">
    <property type="entry name" value="Glyceraldehyde-3-phosphate dehydrogenase-like, C-terminal domain"/>
    <property type="match status" value="1"/>
</dbReference>
<accession>B8MFG0</accession>
<dbReference type="OrthoDB" id="64915at2759"/>
<gene>
    <name evidence="3" type="ORF">TSTA_017680</name>
</gene>
<dbReference type="VEuPathDB" id="FungiDB:TSTA_017680"/>